<name>A0AAV0B648_PHAPC</name>
<organism evidence="1 2">
    <name type="scientific">Phakopsora pachyrhizi</name>
    <name type="common">Asian soybean rust disease fungus</name>
    <dbReference type="NCBI Taxonomy" id="170000"/>
    <lineage>
        <taxon>Eukaryota</taxon>
        <taxon>Fungi</taxon>
        <taxon>Dikarya</taxon>
        <taxon>Basidiomycota</taxon>
        <taxon>Pucciniomycotina</taxon>
        <taxon>Pucciniomycetes</taxon>
        <taxon>Pucciniales</taxon>
        <taxon>Phakopsoraceae</taxon>
        <taxon>Phakopsora</taxon>
    </lineage>
</organism>
<evidence type="ECO:0000313" key="1">
    <source>
        <dbReference type="EMBL" id="CAH7681088.1"/>
    </source>
</evidence>
<evidence type="ECO:0000313" key="2">
    <source>
        <dbReference type="Proteomes" id="UP001153365"/>
    </source>
</evidence>
<keyword evidence="2" id="KW-1185">Reference proteome</keyword>
<dbReference type="AlphaFoldDB" id="A0AAV0B648"/>
<proteinExistence type="predicted"/>
<comment type="caution">
    <text evidence="1">The sequence shown here is derived from an EMBL/GenBank/DDBJ whole genome shotgun (WGS) entry which is preliminary data.</text>
</comment>
<reference evidence="1" key="1">
    <citation type="submission" date="2022-06" db="EMBL/GenBank/DDBJ databases">
        <authorList>
            <consortium name="SYNGENTA / RWTH Aachen University"/>
        </authorList>
    </citation>
    <scope>NUCLEOTIDE SEQUENCE</scope>
</reference>
<accession>A0AAV0B648</accession>
<dbReference type="EMBL" id="CALTRL010003391">
    <property type="protein sequence ID" value="CAH7681088.1"/>
    <property type="molecule type" value="Genomic_DNA"/>
</dbReference>
<dbReference type="Proteomes" id="UP001153365">
    <property type="component" value="Unassembled WGS sequence"/>
</dbReference>
<protein>
    <submittedName>
        <fullName evidence="1">Uncharacterized protein</fullName>
    </submittedName>
</protein>
<gene>
    <name evidence="1" type="ORF">PPACK8108_LOCUS13634</name>
</gene>
<sequence>MVDIYEVFINFEATSIAYLVRLEMSRYLSCARDSSTEWNGIRCKSFTAQLNTVQCRKVLSGTFTNDKSDSSMAIGWDERSSINDLKLIVERETTLSAVPKVKKEPPINPKAGKKKRKSAILFLEKMIIEVMSKFDERMSTVGISDIGISGTEIAMKKSGKCFMPVVNSAILPTEDNVTTLGWWPLKL</sequence>